<dbReference type="EMBL" id="JANEYG010000058">
    <property type="protein sequence ID" value="KAJ8915085.1"/>
    <property type="molecule type" value="Genomic_DNA"/>
</dbReference>
<dbReference type="GO" id="GO:0071933">
    <property type="term" value="F:Arp2/3 complex binding"/>
    <property type="evidence" value="ECO:0007669"/>
    <property type="project" value="TreeGrafter"/>
</dbReference>
<name>A0AAV8VM20_9CUCU</name>
<evidence type="ECO:0000259" key="1">
    <source>
        <dbReference type="Pfam" id="PF09431"/>
    </source>
</evidence>
<dbReference type="AlphaFoldDB" id="A0AAV8VM20"/>
<dbReference type="PANTHER" id="PTHR13357:SF1">
    <property type="entry name" value="NCK-INTERACTING PROTEIN WITH SH3 DOMAIN"/>
    <property type="match status" value="1"/>
</dbReference>
<reference evidence="2 3" key="1">
    <citation type="journal article" date="2023" name="Insect Mol. Biol.">
        <title>Genome sequencing provides insights into the evolution of gene families encoding plant cell wall-degrading enzymes in longhorned beetles.</title>
        <authorList>
            <person name="Shin N.R."/>
            <person name="Okamura Y."/>
            <person name="Kirsch R."/>
            <person name="Pauchet Y."/>
        </authorList>
    </citation>
    <scope>NUCLEOTIDE SEQUENCE [LARGE SCALE GENOMIC DNA]</scope>
    <source>
        <strain evidence="2">EAD_L_NR</strain>
    </source>
</reference>
<protein>
    <recommendedName>
        <fullName evidence="1">SPIN90/Ldb17 leucine-rich domain-containing protein</fullName>
    </recommendedName>
</protein>
<sequence length="437" mass="50493">MKKSNLKFIKIEKKSDSNVSTTNSNTSPAITHQSVYELVESVRINTQLSHEMSRIAVVTVIQGLHELLPASVFPYLSTILSHSQATLVDDVQIDQTHDASRLKIIFNELTSCKEDSQQRSWMLHEDEAVIKEYITELISILSNADASISRHVISSDQYHVITTLIQYYQMEVRWSIRQLLLQAFGVLCSLDKTVINIMLNSILPGELARDIMTNPRNIPKLNYSSLLLTMVFSMGEPMPVTHYDFLGKRFLAFVLDNIEYPPDTDLDEQIPDLFLNLVISFNLQFSEDSDNPLLAALEERDVAKTFTEKILLLLNREEDPVRIFDHEPAPPHSLLKLFNDLFSRKSTADLFYTNDVKVLIDIIVRNISDLSAGDERRRQYLELCRRVMRNTNYDEHKHKVDEILKCFTRIFCEESDMSKYDQKLVKEISNEFPHLFK</sequence>
<proteinExistence type="predicted"/>
<dbReference type="InterPro" id="IPR018556">
    <property type="entry name" value="SPIN90/Ldb17_LRD"/>
</dbReference>
<accession>A0AAV8VM20</accession>
<dbReference type="InterPro" id="IPR016024">
    <property type="entry name" value="ARM-type_fold"/>
</dbReference>
<keyword evidence="3" id="KW-1185">Reference proteome</keyword>
<dbReference type="PANTHER" id="PTHR13357">
    <property type="entry name" value="SH3 ADAPTER PROTEIN SPIN90 NCK INTERACTING PROTEIN WITH SH3 DOMAIN"/>
    <property type="match status" value="1"/>
</dbReference>
<comment type="caution">
    <text evidence="2">The sequence shown here is derived from an EMBL/GenBank/DDBJ whole genome shotgun (WGS) entry which is preliminary data.</text>
</comment>
<evidence type="ECO:0000313" key="2">
    <source>
        <dbReference type="EMBL" id="KAJ8915085.1"/>
    </source>
</evidence>
<dbReference type="SUPFAM" id="SSF48371">
    <property type="entry name" value="ARM repeat"/>
    <property type="match status" value="1"/>
</dbReference>
<dbReference type="Pfam" id="PF09431">
    <property type="entry name" value="SPIN90_LRD"/>
    <property type="match status" value="1"/>
</dbReference>
<organism evidence="2 3">
    <name type="scientific">Exocentrus adspersus</name>
    <dbReference type="NCBI Taxonomy" id="1586481"/>
    <lineage>
        <taxon>Eukaryota</taxon>
        <taxon>Metazoa</taxon>
        <taxon>Ecdysozoa</taxon>
        <taxon>Arthropoda</taxon>
        <taxon>Hexapoda</taxon>
        <taxon>Insecta</taxon>
        <taxon>Pterygota</taxon>
        <taxon>Neoptera</taxon>
        <taxon>Endopterygota</taxon>
        <taxon>Coleoptera</taxon>
        <taxon>Polyphaga</taxon>
        <taxon>Cucujiformia</taxon>
        <taxon>Chrysomeloidea</taxon>
        <taxon>Cerambycidae</taxon>
        <taxon>Lamiinae</taxon>
        <taxon>Acanthocinini</taxon>
        <taxon>Exocentrus</taxon>
    </lineage>
</organism>
<gene>
    <name evidence="2" type="ORF">NQ315_014340</name>
</gene>
<dbReference type="Proteomes" id="UP001159042">
    <property type="component" value="Unassembled WGS sequence"/>
</dbReference>
<evidence type="ECO:0000313" key="3">
    <source>
        <dbReference type="Proteomes" id="UP001159042"/>
    </source>
</evidence>
<dbReference type="InterPro" id="IPR030125">
    <property type="entry name" value="SPIN90/Ldb17"/>
</dbReference>
<dbReference type="GO" id="GO:0006897">
    <property type="term" value="P:endocytosis"/>
    <property type="evidence" value="ECO:0007669"/>
    <property type="project" value="TreeGrafter"/>
</dbReference>
<feature type="domain" description="SPIN90/Ldb17 leucine-rich" evidence="1">
    <location>
        <begin position="267"/>
        <end position="403"/>
    </location>
</feature>